<feature type="signal peptide" evidence="1">
    <location>
        <begin position="1"/>
        <end position="22"/>
    </location>
</feature>
<reference evidence="2" key="1">
    <citation type="submission" date="2017-08" db="EMBL/GenBank/DDBJ databases">
        <authorList>
            <person name="Polle J.E."/>
            <person name="Barry K."/>
            <person name="Cushman J."/>
            <person name="Schmutz J."/>
            <person name="Tran D."/>
            <person name="Hathwaick L.T."/>
            <person name="Yim W.C."/>
            <person name="Jenkins J."/>
            <person name="Mckie-Krisberg Z.M."/>
            <person name="Prochnik S."/>
            <person name="Lindquist E."/>
            <person name="Dockter R.B."/>
            <person name="Adam C."/>
            <person name="Molina H."/>
            <person name="Bunkerborg J."/>
            <person name="Jin E."/>
            <person name="Buchheim M."/>
            <person name="Magnuson J."/>
        </authorList>
    </citation>
    <scope>NUCLEOTIDE SEQUENCE</scope>
    <source>
        <strain evidence="2">CCAP 19/18</strain>
    </source>
</reference>
<organism evidence="2 3">
    <name type="scientific">Dunaliella salina</name>
    <name type="common">Green alga</name>
    <name type="synonym">Protococcus salinus</name>
    <dbReference type="NCBI Taxonomy" id="3046"/>
    <lineage>
        <taxon>Eukaryota</taxon>
        <taxon>Viridiplantae</taxon>
        <taxon>Chlorophyta</taxon>
        <taxon>core chlorophytes</taxon>
        <taxon>Chlorophyceae</taxon>
        <taxon>CS clade</taxon>
        <taxon>Chlamydomonadales</taxon>
        <taxon>Dunaliellaceae</taxon>
        <taxon>Dunaliella</taxon>
    </lineage>
</organism>
<accession>A0ABQ7G1K4</accession>
<dbReference type="EMBL" id="MU070297">
    <property type="protein sequence ID" value="KAF5828480.1"/>
    <property type="molecule type" value="Genomic_DNA"/>
</dbReference>
<keyword evidence="1" id="KW-0732">Signal</keyword>
<evidence type="ECO:0000256" key="1">
    <source>
        <dbReference type="SAM" id="SignalP"/>
    </source>
</evidence>
<evidence type="ECO:0008006" key="4">
    <source>
        <dbReference type="Google" id="ProtNLM"/>
    </source>
</evidence>
<comment type="caution">
    <text evidence="2">The sequence shown here is derived from an EMBL/GenBank/DDBJ whole genome shotgun (WGS) entry which is preliminary data.</text>
</comment>
<name>A0ABQ7G1K4_DUNSA</name>
<proteinExistence type="predicted"/>
<sequence>MRCSAVPALCCTCCTVMSSVMATGPESVPAGWFTHFSFLREPPLKNWELQAHSPHGARQDNMFAPCSGRLLLPRFCLHWVLRNWFKEGTLHATRRKQIESTWLSKLSWSVPALVWAIPVFPKLGWLQGF</sequence>
<evidence type="ECO:0000313" key="3">
    <source>
        <dbReference type="Proteomes" id="UP000815325"/>
    </source>
</evidence>
<dbReference type="Proteomes" id="UP000815325">
    <property type="component" value="Unassembled WGS sequence"/>
</dbReference>
<gene>
    <name evidence="2" type="ORF">DUNSADRAFT_17557</name>
</gene>
<keyword evidence="3" id="KW-1185">Reference proteome</keyword>
<feature type="chain" id="PRO_5046851079" description="Secreted protein" evidence="1">
    <location>
        <begin position="23"/>
        <end position="129"/>
    </location>
</feature>
<protein>
    <recommendedName>
        <fullName evidence="4">Secreted protein</fullName>
    </recommendedName>
</protein>
<evidence type="ECO:0000313" key="2">
    <source>
        <dbReference type="EMBL" id="KAF5828480.1"/>
    </source>
</evidence>